<dbReference type="Gene3D" id="3.30.60.90">
    <property type="match status" value="1"/>
</dbReference>
<dbReference type="PANTHER" id="PTHR21540">
    <property type="entry name" value="RING FINGER AND SWIM DOMAIN-CONTAINING PROTEIN 2"/>
    <property type="match status" value="1"/>
</dbReference>
<evidence type="ECO:0000256" key="5">
    <source>
        <dbReference type="SAM" id="MobiDB-lite"/>
    </source>
</evidence>
<evidence type="ECO:0000256" key="2">
    <source>
        <dbReference type="ARBA" id="ARBA00022771"/>
    </source>
</evidence>
<dbReference type="InterPro" id="IPR043145">
    <property type="entry name" value="Znf_ZZ_sf"/>
</dbReference>
<dbReference type="CDD" id="cd16494">
    <property type="entry name" value="RING-CH-C4HC3_ZSWM2"/>
    <property type="match status" value="1"/>
</dbReference>
<dbReference type="InterPro" id="IPR013083">
    <property type="entry name" value="Znf_RING/FYVE/PHD"/>
</dbReference>
<gene>
    <name evidence="8" type="primary">LOC106809672</name>
</gene>
<accession>A0ABM1E802</accession>
<keyword evidence="2 4" id="KW-0863">Zinc-finger</keyword>
<dbReference type="Pfam" id="PF13639">
    <property type="entry name" value="zf-RING_2"/>
    <property type="match status" value="1"/>
</dbReference>
<protein>
    <submittedName>
        <fullName evidence="8">E3 ubiquitin-protein ligase Zswim2-like</fullName>
    </submittedName>
</protein>
<dbReference type="Gene3D" id="3.30.40.10">
    <property type="entry name" value="Zinc/RING finger domain, C3HC4 (zinc finger)"/>
    <property type="match status" value="2"/>
</dbReference>
<organism evidence="7 8">
    <name type="scientific">Priapulus caudatus</name>
    <name type="common">Priapulid worm</name>
    <dbReference type="NCBI Taxonomy" id="37621"/>
    <lineage>
        <taxon>Eukaryota</taxon>
        <taxon>Metazoa</taxon>
        <taxon>Ecdysozoa</taxon>
        <taxon>Scalidophora</taxon>
        <taxon>Priapulida</taxon>
        <taxon>Priapulimorpha</taxon>
        <taxon>Priapulimorphida</taxon>
        <taxon>Priapulidae</taxon>
        <taxon>Priapulus</taxon>
    </lineage>
</organism>
<dbReference type="InterPro" id="IPR001841">
    <property type="entry name" value="Znf_RING"/>
</dbReference>
<feature type="domain" description="RING-type" evidence="6">
    <location>
        <begin position="58"/>
        <end position="109"/>
    </location>
</feature>
<dbReference type="RefSeq" id="XP_014668323.1">
    <property type="nucleotide sequence ID" value="XM_014812837.1"/>
</dbReference>
<keyword evidence="1" id="KW-0479">Metal-binding</keyword>
<name>A0ABM1E802_PRICU</name>
<evidence type="ECO:0000256" key="1">
    <source>
        <dbReference type="ARBA" id="ARBA00022723"/>
    </source>
</evidence>
<keyword evidence="3" id="KW-0862">Zinc</keyword>
<feature type="region of interest" description="Disordered" evidence="5">
    <location>
        <begin position="350"/>
        <end position="412"/>
    </location>
</feature>
<feature type="domain" description="RING-type" evidence="6">
    <location>
        <begin position="256"/>
        <end position="297"/>
    </location>
</feature>
<dbReference type="PANTHER" id="PTHR21540:SF3">
    <property type="entry name" value="E3 UBIQUITIN-PROTEIN LIGASE ZSWIM2"/>
    <property type="match status" value="1"/>
</dbReference>
<evidence type="ECO:0000256" key="4">
    <source>
        <dbReference type="PROSITE-ProRule" id="PRU00175"/>
    </source>
</evidence>
<dbReference type="InterPro" id="IPR039903">
    <property type="entry name" value="Zswim2"/>
</dbReference>
<proteinExistence type="predicted"/>
<evidence type="ECO:0000313" key="7">
    <source>
        <dbReference type="Proteomes" id="UP000695022"/>
    </source>
</evidence>
<dbReference type="SUPFAM" id="SSF57850">
    <property type="entry name" value="RING/U-box"/>
    <property type="match status" value="3"/>
</dbReference>
<reference evidence="8" key="1">
    <citation type="submission" date="2025-08" db="UniProtKB">
        <authorList>
            <consortium name="RefSeq"/>
        </authorList>
    </citation>
    <scope>IDENTIFICATION</scope>
</reference>
<dbReference type="Proteomes" id="UP000695022">
    <property type="component" value="Unplaced"/>
</dbReference>
<dbReference type="PROSITE" id="PS50089">
    <property type="entry name" value="ZF_RING_2"/>
    <property type="match status" value="2"/>
</dbReference>
<evidence type="ECO:0000313" key="8">
    <source>
        <dbReference type="RefSeq" id="XP_014668323.1"/>
    </source>
</evidence>
<dbReference type="SMART" id="SM00184">
    <property type="entry name" value="RING"/>
    <property type="match status" value="2"/>
</dbReference>
<evidence type="ECO:0000256" key="3">
    <source>
        <dbReference type="ARBA" id="ARBA00022833"/>
    </source>
</evidence>
<evidence type="ECO:0000259" key="6">
    <source>
        <dbReference type="PROSITE" id="PS50089"/>
    </source>
</evidence>
<keyword evidence="7" id="KW-1185">Reference proteome</keyword>
<dbReference type="GeneID" id="106809672"/>
<sequence length="479" mass="53195">MNLSFQRGLVEREITALLHECTIQTKNVKSSDAARHTDETASGQQILEQRDISQDDVCPICQEKLLAKHVPVTYCRFGCGNSIHIKCMKVWADHQKSTGEVRVHCPLCREDFGPLQYLEQELRNSGPLSRRNRLTAFKCRGCDIPITGTCYRCTVCSEYYACELCFLAQHHSEHDFTHRQKHNQRWRCAVRSSGAVLPPAVMENLSGRDLVEDDYDLLLQLASSQPGRLLTTEEVGRLSVSTTTARGHLLQPGMQCRVCLRPFLAGHRVRTLPCAHVFHKDCIDNWLQNERGACPVDGEVPTTHHAPRVPARMSENCQQPHKHRGTLQTTQQNTLAPCFTVSGCAMTRQLKDTRSTPRHLPRPEGGLSWPTMPGSDAAGADARHAAMTQSAPATVAHDDVSKPRLPGSSTATDLSGVRFSRFCWGERARARGVSGAGRVRRGRAAVRSDVTMSAPCWDDGLADMTVYASRVRADHTDVT</sequence>